<keyword evidence="4" id="KW-0547">Nucleotide-binding</keyword>
<protein>
    <recommendedName>
        <fullName evidence="4">Spectinomycin 9-adenylyltransferase</fullName>
    </recommendedName>
</protein>
<dbReference type="InterPro" id="IPR043519">
    <property type="entry name" value="NT_sf"/>
</dbReference>
<keyword evidence="4" id="KW-0548">Nucleotidyltransferase</keyword>
<keyword evidence="2 4" id="KW-0046">Antibiotic resistance</keyword>
<dbReference type="Pfam" id="PF13427">
    <property type="entry name" value="AadA_C"/>
    <property type="match status" value="1"/>
</dbReference>
<organism evidence="7 8">
    <name type="scientific">Radiobacillus deserti</name>
    <dbReference type="NCBI Taxonomy" id="2594883"/>
    <lineage>
        <taxon>Bacteria</taxon>
        <taxon>Bacillati</taxon>
        <taxon>Bacillota</taxon>
        <taxon>Bacilli</taxon>
        <taxon>Bacillales</taxon>
        <taxon>Bacillaceae</taxon>
        <taxon>Radiobacillus</taxon>
    </lineage>
</organism>
<dbReference type="SUPFAM" id="SSF81301">
    <property type="entry name" value="Nucleotidyltransferase"/>
    <property type="match status" value="1"/>
</dbReference>
<dbReference type="InterPro" id="IPR002934">
    <property type="entry name" value="Polymerase_NTP_transf_dom"/>
</dbReference>
<dbReference type="EMBL" id="CP041666">
    <property type="protein sequence ID" value="QDP41144.1"/>
    <property type="molecule type" value="Genomic_DNA"/>
</dbReference>
<evidence type="ECO:0000256" key="4">
    <source>
        <dbReference type="PIRNR" id="PIRNR000819"/>
    </source>
</evidence>
<dbReference type="KEGG" id="aqt:FN924_13660"/>
<evidence type="ECO:0000256" key="1">
    <source>
        <dbReference type="ARBA" id="ARBA00022679"/>
    </source>
</evidence>
<dbReference type="GO" id="GO:0070566">
    <property type="term" value="F:adenylyltransferase activity"/>
    <property type="evidence" value="ECO:0007669"/>
    <property type="project" value="InterPro"/>
</dbReference>
<dbReference type="GO" id="GO:0005524">
    <property type="term" value="F:ATP binding"/>
    <property type="evidence" value="ECO:0007669"/>
    <property type="project" value="UniProtKB-KW"/>
</dbReference>
<evidence type="ECO:0000313" key="7">
    <source>
        <dbReference type="EMBL" id="QDP41144.1"/>
    </source>
</evidence>
<feature type="domain" description="Polymerase nucleotidyl transferase" evidence="5">
    <location>
        <begin position="33"/>
        <end position="89"/>
    </location>
</feature>
<evidence type="ECO:0000313" key="8">
    <source>
        <dbReference type="Proteomes" id="UP000315215"/>
    </source>
</evidence>
<keyword evidence="1 4" id="KW-0808">Transferase</keyword>
<accession>A0A516KIC3</accession>
<dbReference type="Proteomes" id="UP000315215">
    <property type="component" value="Chromosome"/>
</dbReference>
<feature type="domain" description="Adenylyltransferase AadA C-terminal" evidence="6">
    <location>
        <begin position="157"/>
        <end position="256"/>
    </location>
</feature>
<evidence type="ECO:0000259" key="6">
    <source>
        <dbReference type="Pfam" id="PF13427"/>
    </source>
</evidence>
<dbReference type="GO" id="GO:0046677">
    <property type="term" value="P:response to antibiotic"/>
    <property type="evidence" value="ECO:0007669"/>
    <property type="project" value="UniProtKB-KW"/>
</dbReference>
<dbReference type="Gene3D" id="3.30.460.10">
    <property type="entry name" value="Beta Polymerase, domain 2"/>
    <property type="match status" value="1"/>
</dbReference>
<dbReference type="Pfam" id="PF01909">
    <property type="entry name" value="NTP_transf_2"/>
    <property type="match status" value="1"/>
</dbReference>
<name>A0A516KIC3_9BACI</name>
<dbReference type="InterPro" id="IPR024172">
    <property type="entry name" value="AadA/Aad9"/>
</dbReference>
<evidence type="ECO:0000256" key="3">
    <source>
        <dbReference type="ARBA" id="ARBA00047831"/>
    </source>
</evidence>
<dbReference type="RefSeq" id="WP_143895388.1">
    <property type="nucleotide sequence ID" value="NZ_CP041666.1"/>
</dbReference>
<evidence type="ECO:0000256" key="2">
    <source>
        <dbReference type="ARBA" id="ARBA00023251"/>
    </source>
</evidence>
<evidence type="ECO:0000259" key="5">
    <source>
        <dbReference type="Pfam" id="PF01909"/>
    </source>
</evidence>
<sequence length="264" mass="30803">MPYDWKTCPKEIHTFVYHLINGIMDITDDCIGFYLHGSLAMGGFNPTRSDIDILVVTNKSMSVHTKRKLATLFLMQSNSPYPVEISFLNENQLVKWVHPCPFEFHYSEFWRERYEQELLHNTKKDLNNAIQTDGDLAAHIMIMNERGVCLMGKPINEVFPVVPQSDYLSSILSDYKDCVKNMEEDPVYSILNMIRVYRYLKEGKISSKQEAGIWALSSFPKELSETIKKVMACYSDEKDIYSFTRNELKQIENYLSEKICRWFG</sequence>
<proteinExistence type="predicted"/>
<keyword evidence="8" id="KW-1185">Reference proteome</keyword>
<reference evidence="7 8" key="1">
    <citation type="submission" date="2019-07" db="EMBL/GenBank/DDBJ databases">
        <authorList>
            <person name="Li J."/>
        </authorList>
    </citation>
    <scope>NUCLEOTIDE SEQUENCE [LARGE SCALE GENOMIC DNA]</scope>
    <source>
        <strain evidence="7 8">TKL69</strain>
    </source>
</reference>
<dbReference type="OrthoDB" id="5643411at2"/>
<dbReference type="AlphaFoldDB" id="A0A516KIC3"/>
<dbReference type="CDD" id="cd05403">
    <property type="entry name" value="NT_KNTase_like"/>
    <property type="match status" value="1"/>
</dbReference>
<comment type="catalytic activity">
    <reaction evidence="3 4">
        <text>spectinomycin + ATP = 9-O-adenylylspectinomycin + diphosphate</text>
        <dbReference type="Rhea" id="RHEA:63228"/>
        <dbReference type="ChEBI" id="CHEBI:30616"/>
        <dbReference type="ChEBI" id="CHEBI:33019"/>
        <dbReference type="ChEBI" id="CHEBI:146260"/>
        <dbReference type="ChEBI" id="CHEBI:146261"/>
    </reaction>
</comment>
<dbReference type="InterPro" id="IPR025184">
    <property type="entry name" value="AadA_C"/>
</dbReference>
<keyword evidence="4" id="KW-0067">ATP-binding</keyword>
<gene>
    <name evidence="7" type="ORF">FN924_13660</name>
</gene>
<dbReference type="PIRSF" id="PIRSF000819">
    <property type="entry name" value="Streptomycin_3-adenylyltransf"/>
    <property type="match status" value="1"/>
</dbReference>